<comment type="caution">
    <text evidence="3">The sequence shown here is derived from an EMBL/GenBank/DDBJ whole genome shotgun (WGS) entry which is preliminary data.</text>
</comment>
<dbReference type="GO" id="GO:0003677">
    <property type="term" value="F:DNA binding"/>
    <property type="evidence" value="ECO:0007669"/>
    <property type="project" value="UniProtKB-UniRule"/>
</dbReference>
<evidence type="ECO:0000313" key="4">
    <source>
        <dbReference type="Proteomes" id="UP000541810"/>
    </source>
</evidence>
<comment type="subunit">
    <text evidence="2">Homodimer.</text>
</comment>
<organism evidence="3 4">
    <name type="scientific">Algisphaera agarilytica</name>
    <dbReference type="NCBI Taxonomy" id="1385975"/>
    <lineage>
        <taxon>Bacteria</taxon>
        <taxon>Pseudomonadati</taxon>
        <taxon>Planctomycetota</taxon>
        <taxon>Phycisphaerae</taxon>
        <taxon>Phycisphaerales</taxon>
        <taxon>Phycisphaeraceae</taxon>
        <taxon>Algisphaera</taxon>
    </lineage>
</organism>
<dbReference type="Pfam" id="PF02575">
    <property type="entry name" value="YbaB_DNA_bd"/>
    <property type="match status" value="1"/>
</dbReference>
<accession>A0A7X0LJ49</accession>
<evidence type="ECO:0000256" key="1">
    <source>
        <dbReference type="ARBA" id="ARBA00023125"/>
    </source>
</evidence>
<keyword evidence="4" id="KW-1185">Reference proteome</keyword>
<keyword evidence="1 2" id="KW-0238">DNA-binding</keyword>
<name>A0A7X0LJ49_9BACT</name>
<reference evidence="3 4" key="1">
    <citation type="submission" date="2020-08" db="EMBL/GenBank/DDBJ databases">
        <title>Genomic Encyclopedia of Type Strains, Phase IV (KMG-IV): sequencing the most valuable type-strain genomes for metagenomic binning, comparative biology and taxonomic classification.</title>
        <authorList>
            <person name="Goeker M."/>
        </authorList>
    </citation>
    <scope>NUCLEOTIDE SEQUENCE [LARGE SCALE GENOMIC DNA]</scope>
    <source>
        <strain evidence="3 4">DSM 103725</strain>
    </source>
</reference>
<dbReference type="NCBIfam" id="TIGR00103">
    <property type="entry name" value="DNA_YbaB_EbfC"/>
    <property type="match status" value="1"/>
</dbReference>
<dbReference type="Gene3D" id="3.30.1310.10">
    <property type="entry name" value="Nucleoid-associated protein YbaB-like domain"/>
    <property type="match status" value="1"/>
</dbReference>
<dbReference type="Proteomes" id="UP000541810">
    <property type="component" value="Unassembled WGS sequence"/>
</dbReference>
<dbReference type="RefSeq" id="WP_184675653.1">
    <property type="nucleotide sequence ID" value="NZ_JACHGY010000001.1"/>
</dbReference>
<evidence type="ECO:0000313" key="3">
    <source>
        <dbReference type="EMBL" id="MBB6428477.1"/>
    </source>
</evidence>
<dbReference type="HAMAP" id="MF_00274">
    <property type="entry name" value="DNA_YbaB_EbfC"/>
    <property type="match status" value="1"/>
</dbReference>
<dbReference type="InterPro" id="IPR036894">
    <property type="entry name" value="YbaB-like_sf"/>
</dbReference>
<dbReference type="EMBL" id="JACHGY010000001">
    <property type="protein sequence ID" value="MBB6428477.1"/>
    <property type="molecule type" value="Genomic_DNA"/>
</dbReference>
<dbReference type="InterPro" id="IPR004401">
    <property type="entry name" value="YbaB/EbfC"/>
</dbReference>
<comment type="similarity">
    <text evidence="2">Belongs to the YbaB/EbfC family.</text>
</comment>
<protein>
    <recommendedName>
        <fullName evidence="2">Nucleoid-associated protein HNQ40_000283</fullName>
    </recommendedName>
</protein>
<dbReference type="PANTHER" id="PTHR33449:SF1">
    <property type="entry name" value="NUCLEOID-ASSOCIATED PROTEIN YBAB"/>
    <property type="match status" value="1"/>
</dbReference>
<dbReference type="GO" id="GO:0043590">
    <property type="term" value="C:bacterial nucleoid"/>
    <property type="evidence" value="ECO:0007669"/>
    <property type="project" value="UniProtKB-UniRule"/>
</dbReference>
<dbReference type="PIRSF" id="PIRSF004555">
    <property type="entry name" value="UCP004555"/>
    <property type="match status" value="1"/>
</dbReference>
<keyword evidence="2" id="KW-0963">Cytoplasm</keyword>
<comment type="subcellular location">
    <subcellularLocation>
        <location evidence="2">Cytoplasm</location>
        <location evidence="2">Nucleoid</location>
    </subcellularLocation>
</comment>
<evidence type="ECO:0000256" key="2">
    <source>
        <dbReference type="HAMAP-Rule" id="MF_00274"/>
    </source>
</evidence>
<dbReference type="GO" id="GO:0005829">
    <property type="term" value="C:cytosol"/>
    <property type="evidence" value="ECO:0007669"/>
    <property type="project" value="TreeGrafter"/>
</dbReference>
<dbReference type="AlphaFoldDB" id="A0A7X0LJ49"/>
<dbReference type="PANTHER" id="PTHR33449">
    <property type="entry name" value="NUCLEOID-ASSOCIATED PROTEIN YBAB"/>
    <property type="match status" value="1"/>
</dbReference>
<sequence>MFDQMKNLKQLAGLMGNAGEIKAKFEAMQAELENKTAEADAGAGAVRVTVNGHLRVVGVHIDPAMTTALVGSGTEADKGMVEELIASATNAAMAKAQLMIKDEMASVTGGLNLPGMDQLMGG</sequence>
<comment type="function">
    <text evidence="2">Binds to DNA and alters its conformation. May be involved in regulation of gene expression, nucleoid organization and DNA protection.</text>
</comment>
<proteinExistence type="inferred from homology"/>
<gene>
    <name evidence="3" type="ORF">HNQ40_000283</name>
</gene>
<dbReference type="SUPFAM" id="SSF82607">
    <property type="entry name" value="YbaB-like"/>
    <property type="match status" value="1"/>
</dbReference>